<dbReference type="Gene3D" id="3.40.50.720">
    <property type="entry name" value="NAD(P)-binding Rossmann-like Domain"/>
    <property type="match status" value="1"/>
</dbReference>
<comment type="pathway">
    <text evidence="1">Nucleotide-sugar biosynthesis; GDP-L-fucose biosynthesis via de novo pathway; GDP-L-fucose from GDP-alpha-D-mannose: step 2/2.</text>
</comment>
<dbReference type="EC" id="1.1.1.271" evidence="3"/>
<dbReference type="SUPFAM" id="SSF51735">
    <property type="entry name" value="NAD(P)-binding Rossmann-fold domains"/>
    <property type="match status" value="1"/>
</dbReference>
<reference evidence="8" key="1">
    <citation type="submission" date="2021-01" db="EMBL/GenBank/DDBJ databases">
        <authorList>
            <person name="Corre E."/>
            <person name="Pelletier E."/>
            <person name="Niang G."/>
            <person name="Scheremetjew M."/>
            <person name="Finn R."/>
            <person name="Kale V."/>
            <person name="Holt S."/>
            <person name="Cochrane G."/>
            <person name="Meng A."/>
            <person name="Brown T."/>
            <person name="Cohen L."/>
        </authorList>
    </citation>
    <scope>NUCLEOTIDE SEQUENCE</scope>
    <source>
        <strain evidence="8">CCMP325</strain>
    </source>
</reference>
<evidence type="ECO:0000256" key="6">
    <source>
        <dbReference type="ARBA" id="ARBA00023235"/>
    </source>
</evidence>
<dbReference type="Gene3D" id="3.90.25.10">
    <property type="entry name" value="UDP-galactose 4-epimerase, domain 1"/>
    <property type="match status" value="1"/>
</dbReference>
<dbReference type="Pfam" id="PF01370">
    <property type="entry name" value="Epimerase"/>
    <property type="match status" value="1"/>
</dbReference>
<gene>
    <name evidence="8" type="ORF">HPHI1048_LOCUS15893</name>
</gene>
<evidence type="ECO:0000256" key="2">
    <source>
        <dbReference type="ARBA" id="ARBA00005959"/>
    </source>
</evidence>
<dbReference type="EMBL" id="HBEO01023568">
    <property type="protein sequence ID" value="CAD8494012.1"/>
    <property type="molecule type" value="Transcribed_RNA"/>
</dbReference>
<dbReference type="InterPro" id="IPR001509">
    <property type="entry name" value="Epimerase_deHydtase"/>
</dbReference>
<comment type="similarity">
    <text evidence="2">Belongs to the NAD(P)-dependent epimerase/dehydratase family. Fucose synthase subfamily.</text>
</comment>
<organism evidence="8">
    <name type="scientific">Hanusia phi</name>
    <dbReference type="NCBI Taxonomy" id="3032"/>
    <lineage>
        <taxon>Eukaryota</taxon>
        <taxon>Cryptophyceae</taxon>
        <taxon>Pyrenomonadales</taxon>
        <taxon>Geminigeraceae</taxon>
        <taxon>Hanusia</taxon>
    </lineage>
</organism>
<keyword evidence="6" id="KW-0413">Isomerase</keyword>
<dbReference type="PANTHER" id="PTHR43238">
    <property type="entry name" value="GDP-L-FUCOSE SYNTHASE"/>
    <property type="match status" value="1"/>
</dbReference>
<evidence type="ECO:0000313" key="8">
    <source>
        <dbReference type="EMBL" id="CAD8494012.1"/>
    </source>
</evidence>
<dbReference type="CDD" id="cd05239">
    <property type="entry name" value="GDP_FS_SDR_e"/>
    <property type="match status" value="1"/>
</dbReference>
<dbReference type="PANTHER" id="PTHR43238:SF1">
    <property type="entry name" value="GDP-L-FUCOSE SYNTHASE"/>
    <property type="match status" value="1"/>
</dbReference>
<name>A0A7S0EV02_9CRYP</name>
<evidence type="ECO:0000256" key="3">
    <source>
        <dbReference type="ARBA" id="ARBA00012371"/>
    </source>
</evidence>
<dbReference type="InterPro" id="IPR036291">
    <property type="entry name" value="NAD(P)-bd_dom_sf"/>
</dbReference>
<keyword evidence="4" id="KW-0521">NADP</keyword>
<accession>A0A7S0EV02</accession>
<feature type="domain" description="NAD-dependent epimerase/dehydratase" evidence="7">
    <location>
        <begin position="4"/>
        <end position="228"/>
    </location>
</feature>
<dbReference type="InterPro" id="IPR028614">
    <property type="entry name" value="GDP_fucose/colitose_synth"/>
</dbReference>
<dbReference type="AlphaFoldDB" id="A0A7S0EV02"/>
<dbReference type="GO" id="GO:0050577">
    <property type="term" value="F:GDP-L-fucose synthase activity"/>
    <property type="evidence" value="ECO:0007669"/>
    <property type="project" value="UniProtKB-EC"/>
</dbReference>
<protein>
    <recommendedName>
        <fullName evidence="3">GDP-L-fucose synthase</fullName>
        <ecNumber evidence="3">1.1.1.271</ecNumber>
    </recommendedName>
</protein>
<dbReference type="GO" id="GO:0016853">
    <property type="term" value="F:isomerase activity"/>
    <property type="evidence" value="ECO:0007669"/>
    <property type="project" value="UniProtKB-KW"/>
</dbReference>
<evidence type="ECO:0000256" key="1">
    <source>
        <dbReference type="ARBA" id="ARBA00004883"/>
    </source>
</evidence>
<evidence type="ECO:0000256" key="5">
    <source>
        <dbReference type="ARBA" id="ARBA00023002"/>
    </source>
</evidence>
<keyword evidence="5" id="KW-0560">Oxidoreductase</keyword>
<evidence type="ECO:0000259" key="7">
    <source>
        <dbReference type="Pfam" id="PF01370"/>
    </source>
</evidence>
<dbReference type="GO" id="GO:0042351">
    <property type="term" value="P:'de novo' GDP-L-fucose biosynthetic process"/>
    <property type="evidence" value="ECO:0007669"/>
    <property type="project" value="UniProtKB-UniPathway"/>
</dbReference>
<dbReference type="UniPathway" id="UPA00128">
    <property type="reaction ID" value="UER00191"/>
</dbReference>
<evidence type="ECO:0000256" key="4">
    <source>
        <dbReference type="ARBA" id="ARBA00022857"/>
    </source>
</evidence>
<dbReference type="HAMAP" id="MF_00956">
    <property type="entry name" value="GDP_fucose_synth"/>
    <property type="match status" value="1"/>
</dbReference>
<sequence length="318" mass="35995">MAVVLVTGGSGLVGKAIEWQVENQHPSTTGAKFIFLSSKDADLRNLEQTRAAFMKHKPTHVIHLAARVGGLFKNMRSKVEMMTENIMINQNVLQCAHECGVERCVSMTSTCVFPDKIPKYPITEDQLHDGPPHPSNEGYAYAKRMLEVLSRAYNEQYGHSYLTVVPTNVFGPHDNYSIEDGHVAPGLMHKCYLAKQRGEDLTIWGSGKPLRQFIFSRDLADLVIWATLTYTGKESLMLCPDEEDEITISELAKTVAECMDFPLDRLKYDTSKADGQLKKTVSNGRLRGFRPDFRFTPFKDAMKVSTDWFQENYDKCRK</sequence>
<proteinExistence type="inferred from homology"/>